<gene>
    <name evidence="1" type="ORF">OQI_33235</name>
</gene>
<evidence type="ECO:0000313" key="1">
    <source>
        <dbReference type="EMBL" id="OSZ56382.1"/>
    </source>
</evidence>
<dbReference type="EMBL" id="MRYD01000303">
    <property type="protein sequence ID" value="OSZ56382.1"/>
    <property type="molecule type" value="Genomic_DNA"/>
</dbReference>
<comment type="caution">
    <text evidence="1">The sequence shown here is derived from an EMBL/GenBank/DDBJ whole genome shotgun (WGS) entry which is preliminary data.</text>
</comment>
<protein>
    <recommendedName>
        <fullName evidence="3">Rieske domain-containing protein</fullName>
    </recommendedName>
</protein>
<proteinExistence type="predicted"/>
<name>A0ABX3YAA9_9ACTN</name>
<dbReference type="Proteomes" id="UP000194266">
    <property type="component" value="Unassembled WGS sequence"/>
</dbReference>
<evidence type="ECO:0000313" key="2">
    <source>
        <dbReference type="Proteomes" id="UP000194266"/>
    </source>
</evidence>
<reference evidence="1 2" key="1">
    <citation type="submission" date="2016-12" db="EMBL/GenBank/DDBJ databases">
        <title>Genome Mining:The Detection of Biosynthetic Gene Clusters to Aid in the Expression of Curamycin A produced by Streptomyces sp. strain CZA14.</title>
        <authorList>
            <person name="Durrell K.A."/>
            <person name="Kirby B.M."/>
            <person name="Khan W."/>
            <person name="Mthethwa T."/>
            <person name="Le Roes-Hill M."/>
        </authorList>
    </citation>
    <scope>NUCLEOTIDE SEQUENCE [LARGE SCALE GENOMIC DNA]</scope>
    <source>
        <strain evidence="1 2">CZA14</strain>
    </source>
</reference>
<keyword evidence="2" id="KW-1185">Reference proteome</keyword>
<sequence>MIVLVCAACSCPLTRTVQLSETLSRPSFDGRVGPDGARRAPATMPHGFYAVEPEPWDAPLVPIDDPVPVFPEGPCVGDPDGDGFLVSAGPRDTIVLHPDDAPRLLHAQVGEDQDPWQHVGCCGLHGRGGPNRLCPYGTPVGTETSDCSGAYELHLDPALVRLEHVGSGLPASGTT</sequence>
<organism evidence="1 2">
    <name type="scientific">Streptomyces pharetrae CZA14</name>
    <dbReference type="NCBI Taxonomy" id="1144883"/>
    <lineage>
        <taxon>Bacteria</taxon>
        <taxon>Bacillati</taxon>
        <taxon>Actinomycetota</taxon>
        <taxon>Actinomycetes</taxon>
        <taxon>Kitasatosporales</taxon>
        <taxon>Streptomycetaceae</taxon>
        <taxon>Streptomyces</taxon>
    </lineage>
</organism>
<accession>A0ABX3YAA9</accession>
<evidence type="ECO:0008006" key="3">
    <source>
        <dbReference type="Google" id="ProtNLM"/>
    </source>
</evidence>